<feature type="transmembrane region" description="Helical" evidence="11">
    <location>
        <begin position="6"/>
        <end position="25"/>
    </location>
</feature>
<keyword evidence="5 11" id="KW-0762">Sugar transport</keyword>
<comment type="caution">
    <text evidence="11">Lacks conserved residue(s) required for the propagation of feature annotation.</text>
</comment>
<keyword evidence="6 11" id="KW-0812">Transmembrane</keyword>
<comment type="similarity">
    <text evidence="2 11">Belongs to the SWEET sugar transporter family.</text>
</comment>
<feature type="transmembrane region" description="Helical" evidence="11">
    <location>
        <begin position="192"/>
        <end position="213"/>
    </location>
</feature>
<dbReference type="GO" id="GO:0005886">
    <property type="term" value="C:plasma membrane"/>
    <property type="evidence" value="ECO:0007669"/>
    <property type="project" value="UniProtKB-SubCell"/>
</dbReference>
<evidence type="ECO:0000256" key="1">
    <source>
        <dbReference type="ARBA" id="ARBA00004651"/>
    </source>
</evidence>
<dbReference type="FunFam" id="1.20.1280.290:FF:000002">
    <property type="entry name" value="Bidirectional sugar transporter SWEET"/>
    <property type="match status" value="1"/>
</dbReference>
<dbReference type="EMBL" id="CM035428">
    <property type="protein sequence ID" value="KAH7301736.1"/>
    <property type="molecule type" value="Genomic_DNA"/>
</dbReference>
<keyword evidence="3 11" id="KW-0813">Transport</keyword>
<comment type="subcellular location">
    <subcellularLocation>
        <location evidence="1">Cell membrane</location>
        <topology evidence="1">Multi-pass membrane protein</topology>
    </subcellularLocation>
</comment>
<comment type="caution">
    <text evidence="12">The sequence shown here is derived from an EMBL/GenBank/DDBJ whole genome shotgun (WGS) entry which is preliminary data.</text>
</comment>
<evidence type="ECO:0000256" key="3">
    <source>
        <dbReference type="ARBA" id="ARBA00022448"/>
    </source>
</evidence>
<dbReference type="PANTHER" id="PTHR10791:SF30">
    <property type="entry name" value="SUGAR TRANSPORTER SWEET1"/>
    <property type="match status" value="1"/>
</dbReference>
<evidence type="ECO:0000256" key="11">
    <source>
        <dbReference type="RuleBase" id="RU910715"/>
    </source>
</evidence>
<keyword evidence="9 11" id="KW-0472">Membrane</keyword>
<evidence type="ECO:0000256" key="10">
    <source>
        <dbReference type="ARBA" id="ARBA00037238"/>
    </source>
</evidence>
<dbReference type="Gene3D" id="1.20.1280.290">
    <property type="match status" value="2"/>
</dbReference>
<sequence>MTNAIDISATAVGILGNIAAVLLFLSPMPTFYEIWRKKSSGDFSGVPYVASLANCLVWVLYGSPLLTHGLLPVITINGFGVVLQSFYLLIFVPFSKGKKRIQMLAYVLTVLACFGLIIVVTIFVLPEGRKAFFVGTLAAVLNTAMYAAPLSIMRHVIVTKSVAAMPFLLSLCTFFNSCFWAVYGFLKKDTFIIIPNILGVILAAAQLVLYAYYHNYEKKHPTKDVSNGNLPNVKRLETVQQV</sequence>
<gene>
    <name evidence="12" type="ORF">KP509_23G039500</name>
</gene>
<keyword evidence="7" id="KW-0677">Repeat</keyword>
<dbReference type="GO" id="GO:0051119">
    <property type="term" value="F:sugar transmembrane transporter activity"/>
    <property type="evidence" value="ECO:0007669"/>
    <property type="project" value="InterPro"/>
</dbReference>
<evidence type="ECO:0000313" key="12">
    <source>
        <dbReference type="EMBL" id="KAH7301736.1"/>
    </source>
</evidence>
<organism evidence="12 13">
    <name type="scientific">Ceratopteris richardii</name>
    <name type="common">Triangle waterfern</name>
    <dbReference type="NCBI Taxonomy" id="49495"/>
    <lineage>
        <taxon>Eukaryota</taxon>
        <taxon>Viridiplantae</taxon>
        <taxon>Streptophyta</taxon>
        <taxon>Embryophyta</taxon>
        <taxon>Tracheophyta</taxon>
        <taxon>Polypodiopsida</taxon>
        <taxon>Polypodiidae</taxon>
        <taxon>Polypodiales</taxon>
        <taxon>Pteridineae</taxon>
        <taxon>Pteridaceae</taxon>
        <taxon>Parkerioideae</taxon>
        <taxon>Ceratopteris</taxon>
    </lineage>
</organism>
<evidence type="ECO:0000256" key="8">
    <source>
        <dbReference type="ARBA" id="ARBA00022989"/>
    </source>
</evidence>
<evidence type="ECO:0000256" key="4">
    <source>
        <dbReference type="ARBA" id="ARBA00022475"/>
    </source>
</evidence>
<comment type="function">
    <text evidence="11">Mediates both low-affinity uptake and efflux of sugar across the membrane.</text>
</comment>
<dbReference type="Proteomes" id="UP000825935">
    <property type="component" value="Chromosome 23"/>
</dbReference>
<evidence type="ECO:0000256" key="6">
    <source>
        <dbReference type="ARBA" id="ARBA00022692"/>
    </source>
</evidence>
<dbReference type="EMBL" id="CM035428">
    <property type="protein sequence ID" value="KAH7301735.1"/>
    <property type="molecule type" value="Genomic_DNA"/>
</dbReference>
<keyword evidence="8 11" id="KW-1133">Transmembrane helix</keyword>
<dbReference type="OMA" id="PAKCKED"/>
<protein>
    <recommendedName>
        <fullName evidence="11">Bidirectional sugar transporter SWEET</fullName>
    </recommendedName>
</protein>
<dbReference type="FunFam" id="1.20.1280.290:FF:000001">
    <property type="entry name" value="Bidirectional sugar transporter SWEET"/>
    <property type="match status" value="1"/>
</dbReference>
<dbReference type="OrthoDB" id="409725at2759"/>
<dbReference type="PANTHER" id="PTHR10791">
    <property type="entry name" value="RAG1-ACTIVATING PROTEIN 1"/>
    <property type="match status" value="1"/>
</dbReference>
<evidence type="ECO:0000256" key="5">
    <source>
        <dbReference type="ARBA" id="ARBA00022597"/>
    </source>
</evidence>
<evidence type="ECO:0000256" key="7">
    <source>
        <dbReference type="ARBA" id="ARBA00022737"/>
    </source>
</evidence>
<feature type="transmembrane region" description="Helical" evidence="11">
    <location>
        <begin position="104"/>
        <end position="125"/>
    </location>
</feature>
<feature type="transmembrane region" description="Helical" evidence="11">
    <location>
        <begin position="162"/>
        <end position="186"/>
    </location>
</feature>
<name>A0A8T2RYZ8_CERRI</name>
<evidence type="ECO:0000256" key="2">
    <source>
        <dbReference type="ARBA" id="ARBA00007809"/>
    </source>
</evidence>
<dbReference type="InterPro" id="IPR047664">
    <property type="entry name" value="SWEET"/>
</dbReference>
<keyword evidence="13" id="KW-1185">Reference proteome</keyword>
<feature type="transmembrane region" description="Helical" evidence="11">
    <location>
        <begin position="131"/>
        <end position="150"/>
    </location>
</feature>
<keyword evidence="4" id="KW-1003">Cell membrane</keyword>
<evidence type="ECO:0000256" key="9">
    <source>
        <dbReference type="ARBA" id="ARBA00023136"/>
    </source>
</evidence>
<reference evidence="12 13" key="1">
    <citation type="submission" date="2021-08" db="EMBL/GenBank/DDBJ databases">
        <title>WGS assembly of Ceratopteris richardii.</title>
        <authorList>
            <person name="Marchant D.B."/>
            <person name="Chen G."/>
            <person name="Jenkins J."/>
            <person name="Shu S."/>
            <person name="Leebens-Mack J."/>
            <person name="Grimwood J."/>
            <person name="Schmutz J."/>
            <person name="Soltis P."/>
            <person name="Soltis D."/>
            <person name="Chen Z.-H."/>
        </authorList>
    </citation>
    <scope>NUCLEOTIDE SEQUENCE [LARGE SCALE GENOMIC DNA]</scope>
    <source>
        <strain evidence="12">Whitten #5841</strain>
        <tissue evidence="12">Leaf</tissue>
    </source>
</reference>
<evidence type="ECO:0000313" key="13">
    <source>
        <dbReference type="Proteomes" id="UP000825935"/>
    </source>
</evidence>
<accession>A0A8T2RYZ8</accession>
<comment type="function">
    <text evidence="10">Mediates both low-affinity uptake and efflux of sugar across the plasma membrane.</text>
</comment>
<dbReference type="Pfam" id="PF03083">
    <property type="entry name" value="MtN3_slv"/>
    <property type="match status" value="2"/>
</dbReference>
<proteinExistence type="inferred from homology"/>
<dbReference type="InterPro" id="IPR004316">
    <property type="entry name" value="SWEET_rpt"/>
</dbReference>
<dbReference type="AlphaFoldDB" id="A0A8T2RYZ8"/>
<feature type="transmembrane region" description="Helical" evidence="11">
    <location>
        <begin position="69"/>
        <end position="92"/>
    </location>
</feature>
<dbReference type="EMBL" id="CM035428">
    <property type="protein sequence ID" value="KAH7301734.1"/>
    <property type="molecule type" value="Genomic_DNA"/>
</dbReference>